<evidence type="ECO:0000313" key="3">
    <source>
        <dbReference type="Proteomes" id="UP000078561"/>
    </source>
</evidence>
<evidence type="ECO:0008006" key="4">
    <source>
        <dbReference type="Google" id="ProtNLM"/>
    </source>
</evidence>
<dbReference type="InterPro" id="IPR013083">
    <property type="entry name" value="Znf_RING/FYVE/PHD"/>
</dbReference>
<dbReference type="Gene3D" id="3.30.40.10">
    <property type="entry name" value="Zinc/RING finger domain, C3HC4 (zinc finger)"/>
    <property type="match status" value="1"/>
</dbReference>
<dbReference type="Proteomes" id="UP000078561">
    <property type="component" value="Unassembled WGS sequence"/>
</dbReference>
<dbReference type="SUPFAM" id="SSF57903">
    <property type="entry name" value="FYVE/PHD zinc finger"/>
    <property type="match status" value="1"/>
</dbReference>
<feature type="region of interest" description="Disordered" evidence="1">
    <location>
        <begin position="100"/>
        <end position="122"/>
    </location>
</feature>
<dbReference type="EMBL" id="LT550087">
    <property type="protein sequence ID" value="SAL94989.1"/>
    <property type="molecule type" value="Genomic_DNA"/>
</dbReference>
<keyword evidence="3" id="KW-1185">Reference proteome</keyword>
<dbReference type="STRING" id="4829.A0A163KNJ1"/>
<feature type="compositionally biased region" description="Basic residues" evidence="1">
    <location>
        <begin position="328"/>
        <end position="339"/>
    </location>
</feature>
<feature type="compositionally biased region" description="Acidic residues" evidence="1">
    <location>
        <begin position="252"/>
        <end position="270"/>
    </location>
</feature>
<proteinExistence type="predicted"/>
<evidence type="ECO:0000256" key="1">
    <source>
        <dbReference type="SAM" id="MobiDB-lite"/>
    </source>
</evidence>
<gene>
    <name evidence="2" type="primary">ABSGL_00284.1 scaffold 423</name>
</gene>
<feature type="region of interest" description="Disordered" evidence="1">
    <location>
        <begin position="314"/>
        <end position="376"/>
    </location>
</feature>
<accession>A0A163KNJ1</accession>
<feature type="compositionally biased region" description="Low complexity" evidence="1">
    <location>
        <begin position="113"/>
        <end position="122"/>
    </location>
</feature>
<feature type="region of interest" description="Disordered" evidence="1">
    <location>
        <begin position="188"/>
        <end position="302"/>
    </location>
</feature>
<feature type="region of interest" description="Disordered" evidence="1">
    <location>
        <begin position="1"/>
        <end position="22"/>
    </location>
</feature>
<dbReference type="InParanoid" id="A0A163KNJ1"/>
<feature type="compositionally biased region" description="Low complexity" evidence="1">
    <location>
        <begin position="1"/>
        <end position="14"/>
    </location>
</feature>
<feature type="compositionally biased region" description="Low complexity" evidence="1">
    <location>
        <begin position="211"/>
        <end position="226"/>
    </location>
</feature>
<evidence type="ECO:0000313" key="2">
    <source>
        <dbReference type="EMBL" id="SAL94989.1"/>
    </source>
</evidence>
<organism evidence="2">
    <name type="scientific">Absidia glauca</name>
    <name type="common">Pin mould</name>
    <dbReference type="NCBI Taxonomy" id="4829"/>
    <lineage>
        <taxon>Eukaryota</taxon>
        <taxon>Fungi</taxon>
        <taxon>Fungi incertae sedis</taxon>
        <taxon>Mucoromycota</taxon>
        <taxon>Mucoromycotina</taxon>
        <taxon>Mucoromycetes</taxon>
        <taxon>Mucorales</taxon>
        <taxon>Cunninghamellaceae</taxon>
        <taxon>Absidia</taxon>
    </lineage>
</organism>
<name>A0A163KNJ1_ABSGL</name>
<dbReference type="OrthoDB" id="5863171at2759"/>
<protein>
    <recommendedName>
        <fullName evidence="4">Zinc finger PHD-type domain-containing protein</fullName>
    </recommendedName>
</protein>
<sequence length="559" mass="63022">MHQQIQPYPQQPQQDVLGSSLSRQDTLEVSPVIVPSMSPVTDFPLYYYYYLQPQGVPRPMSLPIHHTLENATISFDTTLDMDNQVKWHKDLLVKDVFLSPPMSSSSSPPPPTATSATATTTPNVSFHHRLQLKKMEVAPSDLLLDDADVFGLNDTTSLLLEDGSGYQQQQQHHHPQVRITSVYHDDLPATPHSLMDSPSPDYLGLKRRHSSICSDSSSDDGSSVQSDSDKRPCLTHSPCSSSAASPQLPMFDFDDDEDDHRDDESEDQEDMNDRTIPTPDFQPYPTFLESMTDDEDDTTFHHQPTTSHFELITNELDTQPPPPPSKSIIKKQKKSTTKKSSREKTIKSSTTTITTASANSNKKSPAMHQTCDSDNGSALPEYIPHGAPEVDLRYSSQGLYKHLLKQRVDWCRYCGTTEGVNWRPGPWGKRTLCNKHGCDYKGYGFACKLPRLDLTAFTQEPMEERIRPVLQLFCSGCHRSESWADNLLVQCDGCPMAYHQHCRRDLDDAFCRSANPFFCSGDTCRENLKKKRVVVEFSRKRLPLMRTPKQQQQAIADAL</sequence>
<dbReference type="AlphaFoldDB" id="A0A163KNJ1"/>
<dbReference type="InterPro" id="IPR011011">
    <property type="entry name" value="Znf_FYVE_PHD"/>
</dbReference>
<reference evidence="2" key="1">
    <citation type="submission" date="2016-04" db="EMBL/GenBank/DDBJ databases">
        <authorList>
            <person name="Evans L.H."/>
            <person name="Alamgir A."/>
            <person name="Owens N."/>
            <person name="Weber N.D."/>
            <person name="Virtaneva K."/>
            <person name="Barbian K."/>
            <person name="Babar A."/>
            <person name="Rosenke K."/>
        </authorList>
    </citation>
    <scope>NUCLEOTIDE SEQUENCE [LARGE SCALE GENOMIC DNA]</scope>
    <source>
        <strain evidence="2">CBS 101.48</strain>
    </source>
</reference>